<dbReference type="Pfam" id="PF02542">
    <property type="entry name" value="YgbB"/>
    <property type="match status" value="1"/>
</dbReference>
<evidence type="ECO:0000256" key="8">
    <source>
        <dbReference type="RuleBase" id="RU004395"/>
    </source>
</evidence>
<dbReference type="AlphaFoldDB" id="A0A1M3KY68"/>
<dbReference type="SUPFAM" id="SSF69765">
    <property type="entry name" value="IpsF-like"/>
    <property type="match status" value="1"/>
</dbReference>
<dbReference type="InterPro" id="IPR003526">
    <property type="entry name" value="MECDP_synthase"/>
</dbReference>
<comment type="catalytic activity">
    <reaction evidence="1 7 8">
        <text>4-CDP-2-C-methyl-D-erythritol 2-phosphate = 2-C-methyl-D-erythritol 2,4-cyclic diphosphate + CMP</text>
        <dbReference type="Rhea" id="RHEA:23864"/>
        <dbReference type="ChEBI" id="CHEBI:57919"/>
        <dbReference type="ChEBI" id="CHEBI:58483"/>
        <dbReference type="ChEBI" id="CHEBI:60377"/>
        <dbReference type="EC" id="4.6.1.12"/>
    </reaction>
</comment>
<feature type="binding site" evidence="7">
    <location>
        <position position="9"/>
    </location>
    <ligand>
        <name>a divalent metal cation</name>
        <dbReference type="ChEBI" id="CHEBI:60240"/>
    </ligand>
</feature>
<evidence type="ECO:0000256" key="6">
    <source>
        <dbReference type="ARBA" id="ARBA00023239"/>
    </source>
</evidence>
<reference evidence="10 11" key="1">
    <citation type="submission" date="2016-09" db="EMBL/GenBank/DDBJ databases">
        <title>Genome-resolved meta-omics ties microbial dynamics to process performance in biotechnology for thiocyanate degradation.</title>
        <authorList>
            <person name="Kantor R.S."/>
            <person name="Huddy R.J."/>
            <person name="Iyer R."/>
            <person name="Thomas B.C."/>
            <person name="Brown C.T."/>
            <person name="Anantharaman K."/>
            <person name="Tringe S."/>
            <person name="Hettich R.L."/>
            <person name="Harrison S.T."/>
            <person name="Banfield J.F."/>
        </authorList>
    </citation>
    <scope>NUCLEOTIDE SEQUENCE [LARGE SCALE GENOMIC DNA]</scope>
    <source>
        <strain evidence="10">59-99</strain>
    </source>
</reference>
<protein>
    <recommendedName>
        <fullName evidence="3 7">2-C-methyl-D-erythritol 2,4-cyclodiphosphate synthase</fullName>
        <shortName evidence="7">MECDP-synthase</shortName>
        <shortName evidence="7">MECPP-synthase</shortName>
        <shortName evidence="7">MECPS</shortName>
        <ecNumber evidence="3 7">4.6.1.12</ecNumber>
    </recommendedName>
</protein>
<dbReference type="PANTHER" id="PTHR43181">
    <property type="entry name" value="2-C-METHYL-D-ERYTHRITOL 2,4-CYCLODIPHOSPHATE SYNTHASE, CHLOROPLASTIC"/>
    <property type="match status" value="1"/>
</dbReference>
<feature type="binding site" evidence="7">
    <location>
        <position position="7"/>
    </location>
    <ligand>
        <name>a divalent metal cation</name>
        <dbReference type="ChEBI" id="CHEBI:60240"/>
    </ligand>
</feature>
<evidence type="ECO:0000256" key="1">
    <source>
        <dbReference type="ARBA" id="ARBA00000200"/>
    </source>
</evidence>
<comment type="pathway">
    <text evidence="2 7">Isoprenoid biosynthesis; isopentenyl diphosphate biosynthesis via DXP pathway; isopentenyl diphosphate from 1-deoxy-D-xylulose 5-phosphate: step 4/6.</text>
</comment>
<feature type="domain" description="2-C-methyl-D-erythritol 2,4-cyclodiphosphate synthase" evidence="9">
    <location>
        <begin position="2"/>
        <end position="153"/>
    </location>
</feature>
<dbReference type="NCBIfam" id="TIGR00151">
    <property type="entry name" value="ispF"/>
    <property type="match status" value="1"/>
</dbReference>
<dbReference type="InterPro" id="IPR020555">
    <property type="entry name" value="MECDP_synthase_CS"/>
</dbReference>
<organism evidence="10 11">
    <name type="scientific">Candidatus Kapaibacterium thiocyanatum</name>
    <dbReference type="NCBI Taxonomy" id="1895771"/>
    <lineage>
        <taxon>Bacteria</taxon>
        <taxon>Pseudomonadati</taxon>
        <taxon>Candidatus Kapaibacteriota</taxon>
        <taxon>Candidatus Kapaibacteriia</taxon>
        <taxon>Candidatus Kapaibacteriales</taxon>
        <taxon>Candidatus Kapaibacteriaceae</taxon>
        <taxon>Candidatus Kapaibacterium</taxon>
    </lineage>
</organism>
<sequence>MVGFGYDVHRLAEGETLVLGGITIPSPHGTVAHSDGDVVLHALVDALLGALALGDIGEHFPDTDPRWRGEPSGTFVRHAVKLVRESGHRIVNIDATLILESPKILPYKQSMRECMADLCGLPLERVSIKATTSERLGFAGRKEGVEAYCICEVQPQ</sequence>
<evidence type="ECO:0000256" key="2">
    <source>
        <dbReference type="ARBA" id="ARBA00004709"/>
    </source>
</evidence>
<accession>A0A1M3KY68</accession>
<feature type="binding site" evidence="7">
    <location>
        <position position="138"/>
    </location>
    <ligand>
        <name>4-CDP-2-C-methyl-D-erythritol 2-phosphate</name>
        <dbReference type="ChEBI" id="CHEBI:57919"/>
    </ligand>
</feature>
<feature type="binding site" evidence="7">
    <location>
        <position position="41"/>
    </location>
    <ligand>
        <name>a divalent metal cation</name>
        <dbReference type="ChEBI" id="CHEBI:60240"/>
    </ligand>
</feature>
<feature type="binding site" evidence="7">
    <location>
        <begin position="7"/>
        <end position="9"/>
    </location>
    <ligand>
        <name>4-CDP-2-C-methyl-D-erythritol 2-phosphate</name>
        <dbReference type="ChEBI" id="CHEBI:57919"/>
    </ligand>
</feature>
<feature type="site" description="Transition state stabilizer" evidence="7">
    <location>
        <position position="33"/>
    </location>
</feature>
<comment type="function">
    <text evidence="7">Involved in the biosynthesis of isopentenyl diphosphate (IPP) and dimethylallyl diphosphate (DMAPP), two major building blocks of isoprenoid compounds. Catalyzes the conversion of 4-diphosphocytidyl-2-C-methyl-D-erythritol 2-phosphate (CDP-ME2P) to 2-C-methyl-D-erythritol 2,4-cyclodiphosphate (ME-CPP) with a corresponding release of cytidine 5-monophosphate (CMP).</text>
</comment>
<comment type="cofactor">
    <cofactor evidence="7">
        <name>a divalent metal cation</name>
        <dbReference type="ChEBI" id="CHEBI:60240"/>
    </cofactor>
    <text evidence="7">Binds 1 divalent metal cation per subunit.</text>
</comment>
<dbReference type="CDD" id="cd00554">
    <property type="entry name" value="MECDP_synthase"/>
    <property type="match status" value="1"/>
</dbReference>
<proteinExistence type="inferred from homology"/>
<evidence type="ECO:0000256" key="5">
    <source>
        <dbReference type="ARBA" id="ARBA00023229"/>
    </source>
</evidence>
<dbReference type="Gene3D" id="3.30.1330.50">
    <property type="entry name" value="2-C-methyl-D-erythritol 2,4-cyclodiphosphate synthase"/>
    <property type="match status" value="1"/>
</dbReference>
<evidence type="ECO:0000256" key="3">
    <source>
        <dbReference type="ARBA" id="ARBA00012579"/>
    </source>
</evidence>
<keyword evidence="6 7" id="KW-0456">Lyase</keyword>
<keyword evidence="5 7" id="KW-0414">Isoprene biosynthesis</keyword>
<feature type="binding site" evidence="7">
    <location>
        <begin position="33"/>
        <end position="34"/>
    </location>
    <ligand>
        <name>4-CDP-2-C-methyl-D-erythritol 2-phosphate</name>
        <dbReference type="ChEBI" id="CHEBI:57919"/>
    </ligand>
</feature>
<dbReference type="GO" id="GO:0016114">
    <property type="term" value="P:terpenoid biosynthetic process"/>
    <property type="evidence" value="ECO:0007669"/>
    <property type="project" value="InterPro"/>
</dbReference>
<dbReference type="EC" id="4.6.1.12" evidence="3 7"/>
<dbReference type="Proteomes" id="UP000184233">
    <property type="component" value="Unassembled WGS sequence"/>
</dbReference>
<evidence type="ECO:0000256" key="7">
    <source>
        <dbReference type="HAMAP-Rule" id="MF_00107"/>
    </source>
</evidence>
<comment type="caution">
    <text evidence="10">The sequence shown here is derived from an EMBL/GenBank/DDBJ whole genome shotgun (WGS) entry which is preliminary data.</text>
</comment>
<gene>
    <name evidence="7" type="primary">ispF</name>
    <name evidence="10" type="ORF">BGO89_11805</name>
</gene>
<dbReference type="FunFam" id="3.30.1330.50:FF:000003">
    <property type="entry name" value="2-C-methyl-D-erythritol 2,4-cyclodiphosphate synthase"/>
    <property type="match status" value="1"/>
</dbReference>
<keyword evidence="4 7" id="KW-0479">Metal-binding</keyword>
<dbReference type="EMBL" id="MKVH01000024">
    <property type="protein sequence ID" value="OJX57179.1"/>
    <property type="molecule type" value="Genomic_DNA"/>
</dbReference>
<dbReference type="GO" id="GO:0019288">
    <property type="term" value="P:isopentenyl diphosphate biosynthetic process, methylerythritol 4-phosphate pathway"/>
    <property type="evidence" value="ECO:0007669"/>
    <property type="project" value="UniProtKB-UniRule"/>
</dbReference>
<dbReference type="GO" id="GO:0008685">
    <property type="term" value="F:2-C-methyl-D-erythritol 2,4-cyclodiphosphate synthase activity"/>
    <property type="evidence" value="ECO:0007669"/>
    <property type="project" value="UniProtKB-UniRule"/>
</dbReference>
<dbReference type="PANTHER" id="PTHR43181:SF1">
    <property type="entry name" value="2-C-METHYL-D-ERYTHRITOL 2,4-CYCLODIPHOSPHATE SYNTHASE, CHLOROPLASTIC"/>
    <property type="match status" value="1"/>
</dbReference>
<evidence type="ECO:0000313" key="11">
    <source>
        <dbReference type="Proteomes" id="UP000184233"/>
    </source>
</evidence>
<name>A0A1M3KY68_9BACT</name>
<feature type="binding site" evidence="7">
    <location>
        <position position="141"/>
    </location>
    <ligand>
        <name>4-CDP-2-C-methyl-D-erythritol 2-phosphate</name>
        <dbReference type="ChEBI" id="CHEBI:57919"/>
    </ligand>
</feature>
<comment type="caution">
    <text evidence="7">Lacks conserved residue(s) required for the propagation of feature annotation.</text>
</comment>
<feature type="site" description="Transition state stabilizer" evidence="7">
    <location>
        <position position="132"/>
    </location>
</feature>
<dbReference type="STRING" id="1895771.BGO89_11805"/>
<comment type="similarity">
    <text evidence="7 8">Belongs to the IspF family.</text>
</comment>
<evidence type="ECO:0000256" key="4">
    <source>
        <dbReference type="ARBA" id="ARBA00022723"/>
    </source>
</evidence>
<evidence type="ECO:0000313" key="10">
    <source>
        <dbReference type="EMBL" id="OJX57179.1"/>
    </source>
</evidence>
<dbReference type="GO" id="GO:0046872">
    <property type="term" value="F:metal ion binding"/>
    <property type="evidence" value="ECO:0007669"/>
    <property type="project" value="UniProtKB-KW"/>
</dbReference>
<dbReference type="HAMAP" id="MF_00107">
    <property type="entry name" value="IspF"/>
    <property type="match status" value="1"/>
</dbReference>
<feature type="binding site" evidence="7">
    <location>
        <begin position="55"/>
        <end position="57"/>
    </location>
    <ligand>
        <name>4-CDP-2-C-methyl-D-erythritol 2-phosphate</name>
        <dbReference type="ChEBI" id="CHEBI:57919"/>
    </ligand>
</feature>
<dbReference type="PROSITE" id="PS01350">
    <property type="entry name" value="ISPF"/>
    <property type="match status" value="1"/>
</dbReference>
<dbReference type="UniPathway" id="UPA00056">
    <property type="reaction ID" value="UER00095"/>
</dbReference>
<comment type="subunit">
    <text evidence="7">Homotrimer.</text>
</comment>
<dbReference type="InterPro" id="IPR036571">
    <property type="entry name" value="MECDP_synthase_sf"/>
</dbReference>
<feature type="binding site" evidence="7">
    <location>
        <begin position="131"/>
        <end position="134"/>
    </location>
    <ligand>
        <name>4-CDP-2-C-methyl-D-erythritol 2-phosphate</name>
        <dbReference type="ChEBI" id="CHEBI:57919"/>
    </ligand>
</feature>
<evidence type="ECO:0000259" key="9">
    <source>
        <dbReference type="Pfam" id="PF02542"/>
    </source>
</evidence>
<feature type="binding site" evidence="7">
    <location>
        <begin position="60"/>
        <end position="64"/>
    </location>
    <ligand>
        <name>4-CDP-2-C-methyl-D-erythritol 2-phosphate</name>
        <dbReference type="ChEBI" id="CHEBI:57919"/>
    </ligand>
</feature>